<evidence type="ECO:0000313" key="1">
    <source>
        <dbReference type="EMBL" id="RVX70036.1"/>
    </source>
</evidence>
<dbReference type="AlphaFoldDB" id="A0A438N2S7"/>
<gene>
    <name evidence="1" type="ORF">B0A52_06208</name>
</gene>
<name>A0A438N2S7_EXOME</name>
<proteinExistence type="predicted"/>
<comment type="caution">
    <text evidence="1">The sequence shown here is derived from an EMBL/GenBank/DDBJ whole genome shotgun (WGS) entry which is preliminary data.</text>
</comment>
<dbReference type="OrthoDB" id="4471998at2759"/>
<dbReference type="EMBL" id="NAJM01000025">
    <property type="protein sequence ID" value="RVX70036.1"/>
    <property type="molecule type" value="Genomic_DNA"/>
</dbReference>
<evidence type="ECO:0000313" key="2">
    <source>
        <dbReference type="Proteomes" id="UP000288859"/>
    </source>
</evidence>
<protein>
    <submittedName>
        <fullName evidence="1">Uncharacterized protein</fullName>
    </submittedName>
</protein>
<dbReference type="Proteomes" id="UP000288859">
    <property type="component" value="Unassembled WGS sequence"/>
</dbReference>
<organism evidence="1 2">
    <name type="scientific">Exophiala mesophila</name>
    <name type="common">Black yeast-like fungus</name>
    <dbReference type="NCBI Taxonomy" id="212818"/>
    <lineage>
        <taxon>Eukaryota</taxon>
        <taxon>Fungi</taxon>
        <taxon>Dikarya</taxon>
        <taxon>Ascomycota</taxon>
        <taxon>Pezizomycotina</taxon>
        <taxon>Eurotiomycetes</taxon>
        <taxon>Chaetothyriomycetidae</taxon>
        <taxon>Chaetothyriales</taxon>
        <taxon>Herpotrichiellaceae</taxon>
        <taxon>Exophiala</taxon>
    </lineage>
</organism>
<reference evidence="1 2" key="1">
    <citation type="submission" date="2017-03" db="EMBL/GenBank/DDBJ databases">
        <title>Genomes of endolithic fungi from Antarctica.</title>
        <authorList>
            <person name="Coleine C."/>
            <person name="Masonjones S."/>
            <person name="Stajich J.E."/>
        </authorList>
    </citation>
    <scope>NUCLEOTIDE SEQUENCE [LARGE SCALE GENOMIC DNA]</scope>
    <source>
        <strain evidence="1 2">CCFEE 6314</strain>
    </source>
</reference>
<sequence>MAPQKPAALRSLADDLFDPADDLGAKLADDRMTSSDGNWRARIWQPGDEEPEYEEGLDPSSFAFKGLRIMDHTADYDEWLEEQRTKNSMPEVKALWPTKARLDDVMTYIAIQMFTVGERSKRFPAGFDSNGNIRSQRPHWGGGCRVYARSGAQYFVVFKGYYCLAGEDVPRREYQDMGLGTISKGRKASASVPNLSFGQVALTRSSAEKIGFIIFR</sequence>
<accession>A0A438N2S7</accession>